<keyword evidence="6" id="KW-0694">RNA-binding</keyword>
<evidence type="ECO:0000256" key="4">
    <source>
        <dbReference type="ARBA" id="ARBA00022806"/>
    </source>
</evidence>
<evidence type="ECO:0000256" key="5">
    <source>
        <dbReference type="ARBA" id="ARBA00022840"/>
    </source>
</evidence>
<dbReference type="InterPro" id="IPR001650">
    <property type="entry name" value="Helicase_C-like"/>
</dbReference>
<dbReference type="SMART" id="SM00490">
    <property type="entry name" value="HELICc"/>
    <property type="match status" value="1"/>
</dbReference>
<dbReference type="PROSITE" id="PS51195">
    <property type="entry name" value="Q_MOTIF"/>
    <property type="match status" value="1"/>
</dbReference>
<dbReference type="Proteomes" id="UP000076532">
    <property type="component" value="Unassembled WGS sequence"/>
</dbReference>
<dbReference type="PROSITE" id="PS51192">
    <property type="entry name" value="HELICASE_ATP_BIND_1"/>
    <property type="match status" value="1"/>
</dbReference>
<accession>A0A167UDG0</accession>
<evidence type="ECO:0000313" key="13">
    <source>
        <dbReference type="Proteomes" id="UP000076532"/>
    </source>
</evidence>
<comment type="catalytic activity">
    <reaction evidence="7">
        <text>ATP + H2O = ADP + phosphate + H(+)</text>
        <dbReference type="Rhea" id="RHEA:13065"/>
        <dbReference type="ChEBI" id="CHEBI:15377"/>
        <dbReference type="ChEBI" id="CHEBI:15378"/>
        <dbReference type="ChEBI" id="CHEBI:30616"/>
        <dbReference type="ChEBI" id="CHEBI:43474"/>
        <dbReference type="ChEBI" id="CHEBI:456216"/>
        <dbReference type="EC" id="3.6.4.13"/>
    </reaction>
</comment>
<proteinExistence type="predicted"/>
<dbReference type="Pfam" id="PF00270">
    <property type="entry name" value="DEAD"/>
    <property type="match status" value="1"/>
</dbReference>
<gene>
    <name evidence="12" type="ORF">FIBSPDRAFT_915231</name>
</gene>
<dbReference type="PROSITE" id="PS51194">
    <property type="entry name" value="HELICASE_CTER"/>
    <property type="match status" value="1"/>
</dbReference>
<feature type="short sequence motif" description="Q motif" evidence="8">
    <location>
        <begin position="24"/>
        <end position="52"/>
    </location>
</feature>
<evidence type="ECO:0000256" key="6">
    <source>
        <dbReference type="ARBA" id="ARBA00022884"/>
    </source>
</evidence>
<dbReference type="InterPro" id="IPR011545">
    <property type="entry name" value="DEAD/DEAH_box_helicase_dom"/>
</dbReference>
<evidence type="ECO:0000256" key="3">
    <source>
        <dbReference type="ARBA" id="ARBA00022801"/>
    </source>
</evidence>
<dbReference type="Gene3D" id="3.40.50.300">
    <property type="entry name" value="P-loop containing nucleotide triphosphate hydrolases"/>
    <property type="match status" value="2"/>
</dbReference>
<keyword evidence="13" id="KW-1185">Reference proteome</keyword>
<dbReference type="EC" id="3.6.4.13" evidence="1"/>
<dbReference type="OrthoDB" id="10265785at2759"/>
<dbReference type="GO" id="GO:0016787">
    <property type="term" value="F:hydrolase activity"/>
    <property type="evidence" value="ECO:0007669"/>
    <property type="project" value="UniProtKB-KW"/>
</dbReference>
<dbReference type="CDD" id="cd18787">
    <property type="entry name" value="SF2_C_DEAD"/>
    <property type="match status" value="1"/>
</dbReference>
<dbReference type="GO" id="GO:0003723">
    <property type="term" value="F:RNA binding"/>
    <property type="evidence" value="ECO:0007669"/>
    <property type="project" value="UniProtKB-KW"/>
</dbReference>
<evidence type="ECO:0000259" key="9">
    <source>
        <dbReference type="PROSITE" id="PS51192"/>
    </source>
</evidence>
<dbReference type="InterPro" id="IPR014001">
    <property type="entry name" value="Helicase_ATP-bd"/>
</dbReference>
<evidence type="ECO:0000256" key="8">
    <source>
        <dbReference type="PROSITE-ProRule" id="PRU00552"/>
    </source>
</evidence>
<evidence type="ECO:0000256" key="7">
    <source>
        <dbReference type="ARBA" id="ARBA00047984"/>
    </source>
</evidence>
<dbReference type="PANTHER" id="PTHR47958">
    <property type="entry name" value="ATP-DEPENDENT RNA HELICASE DBP3"/>
    <property type="match status" value="1"/>
</dbReference>
<dbReference type="Pfam" id="PF00271">
    <property type="entry name" value="Helicase_C"/>
    <property type="match status" value="1"/>
</dbReference>
<dbReference type="EMBL" id="KV417995">
    <property type="protein sequence ID" value="KZP03835.1"/>
    <property type="molecule type" value="Genomic_DNA"/>
</dbReference>
<keyword evidence="4 12" id="KW-0347">Helicase</keyword>
<name>A0A167UDG0_9AGAM</name>
<evidence type="ECO:0000313" key="12">
    <source>
        <dbReference type="EMBL" id="KZP03835.1"/>
    </source>
</evidence>
<dbReference type="InterPro" id="IPR027417">
    <property type="entry name" value="P-loop_NTPase"/>
</dbReference>
<protein>
    <recommendedName>
        <fullName evidence="1">RNA helicase</fullName>
        <ecNumber evidence="1">3.6.4.13</ecNumber>
    </recommendedName>
</protein>
<evidence type="ECO:0000259" key="11">
    <source>
        <dbReference type="PROSITE" id="PS51195"/>
    </source>
</evidence>
<feature type="domain" description="DEAD-box RNA helicase Q" evidence="11">
    <location>
        <begin position="24"/>
        <end position="52"/>
    </location>
</feature>
<keyword evidence="3" id="KW-0378">Hydrolase</keyword>
<feature type="domain" description="Helicase C-terminal" evidence="10">
    <location>
        <begin position="237"/>
        <end position="402"/>
    </location>
</feature>
<dbReference type="AlphaFoldDB" id="A0A167UDG0"/>
<dbReference type="SUPFAM" id="SSF52540">
    <property type="entry name" value="P-loop containing nucleoside triphosphate hydrolases"/>
    <property type="match status" value="1"/>
</dbReference>
<sequence length="402" mass="45316">MPVEDMLHDLAKTDTESNWDHGVDSFENMGLKPEVLRGIYAYGFERPPAIQQRAIVPIVKGHDVVVQTPLSGTGIIATFCIPILQKVDLSSKGTQALILAPTSELAQHIQKVVIALGDCMDIECHACVGGTDAHDDMSRLQEGVHVVVGAPSLVFEMIDRRALMTDHIKIFCLYETDEMLSRGLKSNICEVFQLLPQGAQIVLLSATMPAEVLELTNNFMRDPVRILAKRNELTLEGIKQLYIAVDKEEWKLDTLCDLYENVAFNQTVIFCNTRQKVDWLTEKLHSREFTAFAIHGDMEQKQREVVMKEFRSSSSHVLVTTDLLARAIDVQQASLVINYDFPTDRENYMHRVGRGGSFGHKVVAINFLITDDVPILRDIEQPFAEFYNTQINEFPLNVVEDI</sequence>
<dbReference type="InterPro" id="IPR014014">
    <property type="entry name" value="RNA_helicase_DEAD_Q_motif"/>
</dbReference>
<dbReference type="GO" id="GO:0003724">
    <property type="term" value="F:RNA helicase activity"/>
    <property type="evidence" value="ECO:0007669"/>
    <property type="project" value="UniProtKB-EC"/>
</dbReference>
<keyword evidence="5" id="KW-0067">ATP-binding</keyword>
<feature type="domain" description="Helicase ATP-binding" evidence="9">
    <location>
        <begin position="55"/>
        <end position="226"/>
    </location>
</feature>
<keyword evidence="2" id="KW-0547">Nucleotide-binding</keyword>
<dbReference type="STRING" id="436010.A0A167UDG0"/>
<reference evidence="12 13" key="1">
    <citation type="journal article" date="2016" name="Mol. Biol. Evol.">
        <title>Comparative Genomics of Early-Diverging Mushroom-Forming Fungi Provides Insights into the Origins of Lignocellulose Decay Capabilities.</title>
        <authorList>
            <person name="Nagy L.G."/>
            <person name="Riley R."/>
            <person name="Tritt A."/>
            <person name="Adam C."/>
            <person name="Daum C."/>
            <person name="Floudas D."/>
            <person name="Sun H."/>
            <person name="Yadav J.S."/>
            <person name="Pangilinan J."/>
            <person name="Larsson K.H."/>
            <person name="Matsuura K."/>
            <person name="Barry K."/>
            <person name="Labutti K."/>
            <person name="Kuo R."/>
            <person name="Ohm R.A."/>
            <person name="Bhattacharya S.S."/>
            <person name="Shirouzu T."/>
            <person name="Yoshinaga Y."/>
            <person name="Martin F.M."/>
            <person name="Grigoriev I.V."/>
            <person name="Hibbett D.S."/>
        </authorList>
    </citation>
    <scope>NUCLEOTIDE SEQUENCE [LARGE SCALE GENOMIC DNA]</scope>
    <source>
        <strain evidence="12 13">CBS 109695</strain>
    </source>
</reference>
<dbReference type="SMART" id="SM00487">
    <property type="entry name" value="DEXDc"/>
    <property type="match status" value="1"/>
</dbReference>
<dbReference type="FunFam" id="3.40.50.300:FF:000031">
    <property type="entry name" value="Eukaryotic initiation factor 4A-III"/>
    <property type="match status" value="1"/>
</dbReference>
<evidence type="ECO:0000259" key="10">
    <source>
        <dbReference type="PROSITE" id="PS51194"/>
    </source>
</evidence>
<organism evidence="12 13">
    <name type="scientific">Athelia psychrophila</name>
    <dbReference type="NCBI Taxonomy" id="1759441"/>
    <lineage>
        <taxon>Eukaryota</taxon>
        <taxon>Fungi</taxon>
        <taxon>Dikarya</taxon>
        <taxon>Basidiomycota</taxon>
        <taxon>Agaricomycotina</taxon>
        <taxon>Agaricomycetes</taxon>
        <taxon>Agaricomycetidae</taxon>
        <taxon>Atheliales</taxon>
        <taxon>Atheliaceae</taxon>
        <taxon>Athelia</taxon>
    </lineage>
</organism>
<dbReference type="GO" id="GO:0005524">
    <property type="term" value="F:ATP binding"/>
    <property type="evidence" value="ECO:0007669"/>
    <property type="project" value="UniProtKB-KW"/>
</dbReference>
<evidence type="ECO:0000256" key="2">
    <source>
        <dbReference type="ARBA" id="ARBA00022741"/>
    </source>
</evidence>
<evidence type="ECO:0000256" key="1">
    <source>
        <dbReference type="ARBA" id="ARBA00012552"/>
    </source>
</evidence>